<dbReference type="Proteomes" id="UP000008630">
    <property type="component" value="Chromosome"/>
</dbReference>
<dbReference type="GO" id="GO:0005737">
    <property type="term" value="C:cytoplasm"/>
    <property type="evidence" value="ECO:0007669"/>
    <property type="project" value="UniProtKB-SubCell"/>
</dbReference>
<dbReference type="PANTHER" id="PTHR34265">
    <property type="entry name" value="TYPE III PANTOTHENATE KINASE"/>
    <property type="match status" value="1"/>
</dbReference>
<feature type="binding site" evidence="16">
    <location>
        <begin position="111"/>
        <end position="114"/>
    </location>
    <ligand>
        <name>substrate</name>
    </ligand>
</feature>
<feature type="binding site" evidence="16">
    <location>
        <begin position="24"/>
        <end position="31"/>
    </location>
    <ligand>
        <name>ATP</name>
        <dbReference type="ChEBI" id="CHEBI:30616"/>
    </ligand>
</feature>
<comment type="pathway">
    <text evidence="4 16">Cofactor biosynthesis; coenzyme A biosynthesis; CoA from (R)-pantothenate: step 1/5.</text>
</comment>
<dbReference type="AlphaFoldDB" id="E6SW62"/>
<sequence length="261" mass="29376">MNEIKSYLCAVKMEKCEAVNLVVDIGNTVAKIAVFDGQNMVEVVYDSNQTLEHLDEMCRKYMLEKAVFTTVVTLSQQVLARIGQLSIPVLWLDENTPLPVKNLYETPQTLGYDRMAAVIGAYEQSPGRDILVIDAGTCITYEFIDAAGRYHGGNISPGMRMRFEALHRFTGKLPLVSFEGRKLFMGKDTDTAIRAGVLKGIEYEMAGYIMAMKHKYPELLVFLTGGDDFSFDTNLKSIIFADRFLVLKGLNRILNYNNDRI</sequence>
<dbReference type="InterPro" id="IPR043129">
    <property type="entry name" value="ATPase_NBD"/>
</dbReference>
<comment type="catalytic activity">
    <reaction evidence="1 16">
        <text>(R)-pantothenate + ATP = (R)-4'-phosphopantothenate + ADP + H(+)</text>
        <dbReference type="Rhea" id="RHEA:16373"/>
        <dbReference type="ChEBI" id="CHEBI:10986"/>
        <dbReference type="ChEBI" id="CHEBI:15378"/>
        <dbReference type="ChEBI" id="CHEBI:29032"/>
        <dbReference type="ChEBI" id="CHEBI:30616"/>
        <dbReference type="ChEBI" id="CHEBI:456216"/>
        <dbReference type="EC" id="2.7.1.33"/>
    </reaction>
</comment>
<keyword evidence="18" id="KW-1185">Reference proteome</keyword>
<comment type="subcellular location">
    <subcellularLocation>
        <location evidence="3 16">Cytoplasm</location>
    </subcellularLocation>
</comment>
<dbReference type="NCBIfam" id="TIGR00671">
    <property type="entry name" value="baf"/>
    <property type="match status" value="1"/>
</dbReference>
<dbReference type="GO" id="GO:0015937">
    <property type="term" value="P:coenzyme A biosynthetic process"/>
    <property type="evidence" value="ECO:0007669"/>
    <property type="project" value="UniProtKB-UniRule"/>
</dbReference>
<keyword evidence="10 16" id="KW-0418">Kinase</keyword>
<evidence type="ECO:0000256" key="15">
    <source>
        <dbReference type="ARBA" id="ARBA00040883"/>
    </source>
</evidence>
<feature type="binding site" evidence="16">
    <location>
        <position position="134"/>
    </location>
    <ligand>
        <name>K(+)</name>
        <dbReference type="ChEBI" id="CHEBI:29103"/>
    </ligand>
</feature>
<feature type="active site" description="Proton acceptor" evidence="16">
    <location>
        <position position="113"/>
    </location>
</feature>
<keyword evidence="7 16" id="KW-0963">Cytoplasm</keyword>
<evidence type="ECO:0000256" key="5">
    <source>
        <dbReference type="ARBA" id="ARBA00011738"/>
    </source>
</evidence>
<dbReference type="PANTHER" id="PTHR34265:SF1">
    <property type="entry name" value="TYPE III PANTOTHENATE KINASE"/>
    <property type="match status" value="1"/>
</dbReference>
<feature type="binding site" evidence="16">
    <location>
        <position position="189"/>
    </location>
    <ligand>
        <name>substrate</name>
    </ligand>
</feature>
<evidence type="ECO:0000256" key="10">
    <source>
        <dbReference type="ARBA" id="ARBA00022777"/>
    </source>
</evidence>
<comment type="cofactor">
    <cofactor evidence="2">
        <name>K(+)</name>
        <dbReference type="ChEBI" id="CHEBI:29103"/>
    </cofactor>
</comment>
<evidence type="ECO:0000256" key="7">
    <source>
        <dbReference type="ARBA" id="ARBA00022490"/>
    </source>
</evidence>
<dbReference type="GO" id="GO:0005524">
    <property type="term" value="F:ATP binding"/>
    <property type="evidence" value="ECO:0007669"/>
    <property type="project" value="UniProtKB-UniRule"/>
</dbReference>
<evidence type="ECO:0000256" key="6">
    <source>
        <dbReference type="ARBA" id="ARBA00012102"/>
    </source>
</evidence>
<evidence type="ECO:0000256" key="12">
    <source>
        <dbReference type="ARBA" id="ARBA00022958"/>
    </source>
</evidence>
<dbReference type="KEGG" id="bhl:Bache_1532"/>
<feature type="binding site" evidence="16">
    <location>
        <position position="104"/>
    </location>
    <ligand>
        <name>substrate</name>
    </ligand>
</feature>
<evidence type="ECO:0000256" key="13">
    <source>
        <dbReference type="ARBA" id="ARBA00022993"/>
    </source>
</evidence>
<evidence type="ECO:0000256" key="1">
    <source>
        <dbReference type="ARBA" id="ARBA00001206"/>
    </source>
</evidence>
<keyword evidence="11 16" id="KW-0067">ATP-binding</keyword>
<evidence type="ECO:0000256" key="14">
    <source>
        <dbReference type="ARBA" id="ARBA00038036"/>
    </source>
</evidence>
<reference key="1">
    <citation type="submission" date="2010-11" db="EMBL/GenBank/DDBJ databases">
        <title>The complete genome of Bacteroides helcogenes P 36-108.</title>
        <authorList>
            <consortium name="US DOE Joint Genome Institute (JGI-PGF)"/>
            <person name="Lucas S."/>
            <person name="Copeland A."/>
            <person name="Lapidus A."/>
            <person name="Bruce D."/>
            <person name="Goodwin L."/>
            <person name="Pitluck S."/>
            <person name="Kyrpides N."/>
            <person name="Mavromatis K."/>
            <person name="Ivanova N."/>
            <person name="Zeytun A."/>
            <person name="Brettin T."/>
            <person name="Detter J.C."/>
            <person name="Tapia R."/>
            <person name="Han C."/>
            <person name="Land M."/>
            <person name="Hauser L."/>
            <person name="Markowitz V."/>
            <person name="Cheng J.-F."/>
            <person name="Hugenholtz P."/>
            <person name="Woyke T."/>
            <person name="Wu D."/>
            <person name="Gronow S."/>
            <person name="Wellnitz S."/>
            <person name="Brambilla E."/>
            <person name="Klenk H.-P."/>
            <person name="Eisen J.A."/>
        </authorList>
    </citation>
    <scope>NUCLEOTIDE SEQUENCE</scope>
    <source>
        <strain>P 36-108</strain>
    </source>
</reference>
<dbReference type="GO" id="GO:0004594">
    <property type="term" value="F:pantothenate kinase activity"/>
    <property type="evidence" value="ECO:0007669"/>
    <property type="project" value="UniProtKB-UniRule"/>
</dbReference>
<dbReference type="Pfam" id="PF03309">
    <property type="entry name" value="Pan_kinase"/>
    <property type="match status" value="1"/>
</dbReference>
<keyword evidence="16" id="KW-0479">Metal-binding</keyword>
<dbReference type="Gene3D" id="3.30.420.40">
    <property type="match status" value="1"/>
</dbReference>
<dbReference type="EMBL" id="CP002352">
    <property type="protein sequence ID" value="ADV43537.1"/>
    <property type="molecule type" value="Genomic_DNA"/>
</dbReference>
<dbReference type="HOGENOM" id="CLU_066627_2_0_10"/>
<reference evidence="17 18" key="2">
    <citation type="journal article" date="2011" name="Stand. Genomic Sci.">
        <title>Complete genome sequence of Bacteroides helcogenes type strain (P 36-108).</title>
        <authorList>
            <person name="Pati A."/>
            <person name="Gronow S."/>
            <person name="Zeytun A."/>
            <person name="Lapidus A."/>
            <person name="Nolan M."/>
            <person name="Hammon N."/>
            <person name="Deshpande S."/>
            <person name="Cheng J.F."/>
            <person name="Tapia R."/>
            <person name="Han C."/>
            <person name="Goodwin L."/>
            <person name="Pitluck S."/>
            <person name="Liolios K."/>
            <person name="Pagani I."/>
            <person name="Ivanova N."/>
            <person name="Mavromatis K."/>
            <person name="Chen A."/>
            <person name="Palaniappan K."/>
            <person name="Land M."/>
            <person name="Hauser L."/>
            <person name="Chang Y.J."/>
            <person name="Jeffries C.D."/>
            <person name="Detter J.C."/>
            <person name="Brambilla E."/>
            <person name="Rohde M."/>
            <person name="Goker M."/>
            <person name="Woyke T."/>
            <person name="Bristow J."/>
            <person name="Eisen J.A."/>
            <person name="Markowitz V."/>
            <person name="Hugenholtz P."/>
            <person name="Kyrpides N.C."/>
            <person name="Klenk H.P."/>
            <person name="Lucas S."/>
        </authorList>
    </citation>
    <scope>NUCLEOTIDE SEQUENCE [LARGE SCALE GENOMIC DNA]</scope>
    <source>
        <strain evidence="18">ATCC 35417 / DSM 20613 / JCM 6297 / CCUG 15421 / P 36-108</strain>
    </source>
</reference>
<proteinExistence type="inferred from homology"/>
<evidence type="ECO:0000313" key="18">
    <source>
        <dbReference type="Proteomes" id="UP000008630"/>
    </source>
</evidence>
<comment type="subunit">
    <text evidence="5 16">Homodimer.</text>
</comment>
<dbReference type="eggNOG" id="COG1521">
    <property type="taxonomic scope" value="Bacteria"/>
</dbReference>
<dbReference type="NCBIfam" id="NF009854">
    <property type="entry name" value="PRK13320.1-6"/>
    <property type="match status" value="1"/>
</dbReference>
<evidence type="ECO:0000256" key="9">
    <source>
        <dbReference type="ARBA" id="ARBA00022741"/>
    </source>
</evidence>
<evidence type="ECO:0000256" key="8">
    <source>
        <dbReference type="ARBA" id="ARBA00022679"/>
    </source>
</evidence>
<comment type="cofactor">
    <cofactor evidence="16">
        <name>NH4(+)</name>
        <dbReference type="ChEBI" id="CHEBI:28938"/>
    </cofactor>
    <cofactor evidence="16">
        <name>K(+)</name>
        <dbReference type="ChEBI" id="CHEBI:29103"/>
    </cofactor>
    <text evidence="16">A monovalent cation. Ammonium or potassium.</text>
</comment>
<dbReference type="HAMAP" id="MF_01274">
    <property type="entry name" value="Pantothen_kinase_3"/>
    <property type="match status" value="1"/>
</dbReference>
<dbReference type="STRING" id="693979.Bache_1532"/>
<keyword evidence="8 16" id="KW-0808">Transferase</keyword>
<dbReference type="CDD" id="cd24015">
    <property type="entry name" value="ASKHA_NBD_PanK-III"/>
    <property type="match status" value="1"/>
</dbReference>
<dbReference type="UniPathway" id="UPA00241">
    <property type="reaction ID" value="UER00352"/>
</dbReference>
<name>E6SW62_BACT6</name>
<keyword evidence="9 16" id="KW-0547">Nucleotide-binding</keyword>
<dbReference type="SUPFAM" id="SSF53067">
    <property type="entry name" value="Actin-like ATPase domain"/>
    <property type="match status" value="2"/>
</dbReference>
<keyword evidence="13 16" id="KW-0173">Coenzyme A biosynthesis</keyword>
<dbReference type="GO" id="GO:0046872">
    <property type="term" value="F:metal ion binding"/>
    <property type="evidence" value="ECO:0007669"/>
    <property type="project" value="UniProtKB-KW"/>
</dbReference>
<evidence type="ECO:0000256" key="3">
    <source>
        <dbReference type="ARBA" id="ARBA00004496"/>
    </source>
</evidence>
<dbReference type="EC" id="2.7.1.33" evidence="6 16"/>
<evidence type="ECO:0000256" key="16">
    <source>
        <dbReference type="HAMAP-Rule" id="MF_01274"/>
    </source>
</evidence>
<evidence type="ECO:0000256" key="2">
    <source>
        <dbReference type="ARBA" id="ARBA00001958"/>
    </source>
</evidence>
<accession>E6SW62</accession>
<dbReference type="InterPro" id="IPR004619">
    <property type="entry name" value="Type_III_PanK"/>
</dbReference>
<gene>
    <name evidence="16" type="primary">coaX</name>
    <name evidence="17" type="ordered locus">Bache_1532</name>
</gene>
<comment type="function">
    <text evidence="16">Catalyzes the phosphorylation of pantothenate (Pan), the first step in CoA biosynthesis.</text>
</comment>
<evidence type="ECO:0000313" key="17">
    <source>
        <dbReference type="EMBL" id="ADV43537.1"/>
    </source>
</evidence>
<evidence type="ECO:0000256" key="11">
    <source>
        <dbReference type="ARBA" id="ARBA00022840"/>
    </source>
</evidence>
<keyword evidence="12 16" id="KW-0630">Potassium</keyword>
<protein>
    <recommendedName>
        <fullName evidence="15 16">Type III pantothenate kinase</fullName>
        <ecNumber evidence="6 16">2.7.1.33</ecNumber>
    </recommendedName>
    <alternativeName>
        <fullName evidence="16">PanK-III</fullName>
    </alternativeName>
    <alternativeName>
        <fullName evidence="16">Pantothenic acid kinase</fullName>
    </alternativeName>
</protein>
<feature type="binding site" evidence="16">
    <location>
        <position position="137"/>
    </location>
    <ligand>
        <name>ATP</name>
        <dbReference type="ChEBI" id="CHEBI:30616"/>
    </ligand>
</feature>
<evidence type="ECO:0000256" key="4">
    <source>
        <dbReference type="ARBA" id="ARBA00005225"/>
    </source>
</evidence>
<organism evidence="17 18">
    <name type="scientific">Bacteroides helcogenes (strain ATCC 35417 / DSM 20613 / JCM 6297 / CCUG 15421 / P 36-108)</name>
    <dbReference type="NCBI Taxonomy" id="693979"/>
    <lineage>
        <taxon>Bacteria</taxon>
        <taxon>Pseudomonadati</taxon>
        <taxon>Bacteroidota</taxon>
        <taxon>Bacteroidia</taxon>
        <taxon>Bacteroidales</taxon>
        <taxon>Bacteroidaceae</taxon>
        <taxon>Bacteroides</taxon>
    </lineage>
</organism>
<comment type="similarity">
    <text evidence="14 16">Belongs to the type III pantothenate kinase family.</text>
</comment>